<evidence type="ECO:0000313" key="2">
    <source>
        <dbReference type="Proteomes" id="UP000199705"/>
    </source>
</evidence>
<proteinExistence type="predicted"/>
<dbReference type="STRING" id="551996.SAMN05192573_110150"/>
<protein>
    <submittedName>
        <fullName evidence="1">Uncharacterized protein</fullName>
    </submittedName>
</protein>
<dbReference type="EMBL" id="FNCG01000010">
    <property type="protein sequence ID" value="SDH53843.1"/>
    <property type="molecule type" value="Genomic_DNA"/>
</dbReference>
<organism evidence="1 2">
    <name type="scientific">Mucilaginibacter gossypii</name>
    <dbReference type="NCBI Taxonomy" id="551996"/>
    <lineage>
        <taxon>Bacteria</taxon>
        <taxon>Pseudomonadati</taxon>
        <taxon>Bacteroidota</taxon>
        <taxon>Sphingobacteriia</taxon>
        <taxon>Sphingobacteriales</taxon>
        <taxon>Sphingobacteriaceae</taxon>
        <taxon>Mucilaginibacter</taxon>
    </lineage>
</organism>
<dbReference type="AlphaFoldDB" id="A0A1G8D8J6"/>
<accession>A0A1G8D8J6</accession>
<sequence length="55" mass="6410">MEDTIFLLVKATIQTSHLQVHDAITEIQRKATCTISDTRKVKIKKLEFMDYKLKS</sequence>
<dbReference type="RefSeq" id="WP_176844505.1">
    <property type="nucleotide sequence ID" value="NZ_FNCG01000010.1"/>
</dbReference>
<reference evidence="2" key="1">
    <citation type="submission" date="2016-10" db="EMBL/GenBank/DDBJ databases">
        <authorList>
            <person name="Varghese N."/>
            <person name="Submissions S."/>
        </authorList>
    </citation>
    <scope>NUCLEOTIDE SEQUENCE [LARGE SCALE GENOMIC DNA]</scope>
    <source>
        <strain evidence="2">Gh-67</strain>
    </source>
</reference>
<name>A0A1G8D8J6_9SPHI</name>
<gene>
    <name evidence="1" type="ORF">SAMN05192573_110150</name>
</gene>
<keyword evidence="2" id="KW-1185">Reference proteome</keyword>
<evidence type="ECO:0000313" key="1">
    <source>
        <dbReference type="EMBL" id="SDH53843.1"/>
    </source>
</evidence>
<dbReference type="Proteomes" id="UP000199705">
    <property type="component" value="Unassembled WGS sequence"/>
</dbReference>